<feature type="compositionally biased region" description="Polar residues" evidence="1">
    <location>
        <begin position="49"/>
        <end position="59"/>
    </location>
</feature>
<protein>
    <submittedName>
        <fullName evidence="3">Uncharacterized protein</fullName>
    </submittedName>
</protein>
<organism evidence="3 4">
    <name type="scientific">Duganella vulcania</name>
    <dbReference type="NCBI Taxonomy" id="2692166"/>
    <lineage>
        <taxon>Bacteria</taxon>
        <taxon>Pseudomonadati</taxon>
        <taxon>Pseudomonadota</taxon>
        <taxon>Betaproteobacteria</taxon>
        <taxon>Burkholderiales</taxon>
        <taxon>Oxalobacteraceae</taxon>
        <taxon>Telluria group</taxon>
        <taxon>Duganella</taxon>
    </lineage>
</organism>
<dbReference type="Proteomes" id="UP000447355">
    <property type="component" value="Unassembled WGS sequence"/>
</dbReference>
<sequence length="118" mass="12700">MKKSILTILTLVWSLASPEASFAKQPPASDNVAQQPTEQAGAPTKKQTHPSNHNATIPTQTMDGQQFDRAKLNPNQAIGADGRCSCAAHAECVTNRGAHFCTNDKGKRRMLVEGNDKT</sequence>
<evidence type="ECO:0000256" key="2">
    <source>
        <dbReference type="SAM" id="SignalP"/>
    </source>
</evidence>
<feature type="signal peptide" evidence="2">
    <location>
        <begin position="1"/>
        <end position="23"/>
    </location>
</feature>
<dbReference type="EMBL" id="WWCX01000001">
    <property type="protein sequence ID" value="MYM92773.1"/>
    <property type="molecule type" value="Genomic_DNA"/>
</dbReference>
<accession>A0A845GDS4</accession>
<dbReference type="RefSeq" id="WP_161082030.1">
    <property type="nucleotide sequence ID" value="NZ_WWCX01000001.1"/>
</dbReference>
<proteinExistence type="predicted"/>
<feature type="region of interest" description="Disordered" evidence="1">
    <location>
        <begin position="20"/>
        <end position="59"/>
    </location>
</feature>
<keyword evidence="2" id="KW-0732">Signal</keyword>
<reference evidence="3" key="1">
    <citation type="submission" date="2019-12" db="EMBL/GenBank/DDBJ databases">
        <title>Novel species isolated from a subtropical stream in China.</title>
        <authorList>
            <person name="Lu H."/>
        </authorList>
    </citation>
    <scope>NUCLEOTIDE SEQUENCE [LARGE SCALE GENOMIC DNA]</scope>
    <source>
        <strain evidence="3">FT81W</strain>
    </source>
</reference>
<feature type="chain" id="PRO_5033010741" evidence="2">
    <location>
        <begin position="24"/>
        <end position="118"/>
    </location>
</feature>
<evidence type="ECO:0000256" key="1">
    <source>
        <dbReference type="SAM" id="MobiDB-lite"/>
    </source>
</evidence>
<evidence type="ECO:0000313" key="4">
    <source>
        <dbReference type="Proteomes" id="UP000447355"/>
    </source>
</evidence>
<name>A0A845GDS4_9BURK</name>
<comment type="caution">
    <text evidence="3">The sequence shown here is derived from an EMBL/GenBank/DDBJ whole genome shotgun (WGS) entry which is preliminary data.</text>
</comment>
<gene>
    <name evidence="3" type="ORF">GTP90_02725</name>
</gene>
<dbReference type="AlphaFoldDB" id="A0A845GDS4"/>
<evidence type="ECO:0000313" key="3">
    <source>
        <dbReference type="EMBL" id="MYM92773.1"/>
    </source>
</evidence>